<keyword evidence="1" id="KW-0472">Membrane</keyword>
<evidence type="ECO:0000313" key="2">
    <source>
        <dbReference type="EMBL" id="ARU62756.1"/>
    </source>
</evidence>
<feature type="transmembrane region" description="Helical" evidence="1">
    <location>
        <begin position="12"/>
        <end position="32"/>
    </location>
</feature>
<proteinExistence type="predicted"/>
<dbReference type="Proteomes" id="UP000195437">
    <property type="component" value="Chromosome"/>
</dbReference>
<evidence type="ECO:0000313" key="3">
    <source>
        <dbReference type="Proteomes" id="UP000195437"/>
    </source>
</evidence>
<sequence>MEENKLRNKKAFSILLSTQLLFVLLLAPWFLFAGLSVMMFDSPGSEKDPTTLIIFFTILAYPLGLLVSIITSWISYARRKDTLAYWCNSIPLFWVVPIGLFWGYALLF</sequence>
<protein>
    <submittedName>
        <fullName evidence="2">Uncharacterized protein</fullName>
    </submittedName>
</protein>
<dbReference type="OrthoDB" id="2938946at2"/>
<evidence type="ECO:0000256" key="1">
    <source>
        <dbReference type="SAM" id="Phobius"/>
    </source>
</evidence>
<dbReference type="KEGG" id="tum:CBW65_18615"/>
<accession>A0A1Y0ISG4</accession>
<keyword evidence="3" id="KW-1185">Reference proteome</keyword>
<keyword evidence="1" id="KW-0812">Transmembrane</keyword>
<gene>
    <name evidence="2" type="ORF">CBW65_18615</name>
</gene>
<name>A0A1Y0ISG4_9BACL</name>
<keyword evidence="1" id="KW-1133">Transmembrane helix</keyword>
<reference evidence="3" key="1">
    <citation type="submission" date="2017-05" db="EMBL/GenBank/DDBJ databases">
        <authorList>
            <person name="Sung H."/>
        </authorList>
    </citation>
    <scope>NUCLEOTIDE SEQUENCE [LARGE SCALE GENOMIC DNA]</scope>
    <source>
        <strain evidence="3">AR23208</strain>
    </source>
</reference>
<feature type="transmembrane region" description="Helical" evidence="1">
    <location>
        <begin position="52"/>
        <end position="76"/>
    </location>
</feature>
<dbReference type="RefSeq" id="WP_087458106.1">
    <property type="nucleotide sequence ID" value="NZ_CP021434.1"/>
</dbReference>
<feature type="transmembrane region" description="Helical" evidence="1">
    <location>
        <begin position="83"/>
        <end position="105"/>
    </location>
</feature>
<dbReference type="EMBL" id="CP021434">
    <property type="protein sequence ID" value="ARU62756.1"/>
    <property type="molecule type" value="Genomic_DNA"/>
</dbReference>
<organism evidence="2 3">
    <name type="scientific">Tumebacillus avium</name>
    <dbReference type="NCBI Taxonomy" id="1903704"/>
    <lineage>
        <taxon>Bacteria</taxon>
        <taxon>Bacillati</taxon>
        <taxon>Bacillota</taxon>
        <taxon>Bacilli</taxon>
        <taxon>Bacillales</taxon>
        <taxon>Alicyclobacillaceae</taxon>
        <taxon>Tumebacillus</taxon>
    </lineage>
</organism>
<dbReference type="AlphaFoldDB" id="A0A1Y0ISG4"/>